<feature type="domain" description="4Fe-4S ferredoxin-type" evidence="1">
    <location>
        <begin position="794"/>
        <end position="824"/>
    </location>
</feature>
<dbReference type="Proteomes" id="UP000199514">
    <property type="component" value="Unassembled WGS sequence"/>
</dbReference>
<dbReference type="EMBL" id="FOLE01000007">
    <property type="protein sequence ID" value="SFC63181.1"/>
    <property type="molecule type" value="Genomic_DNA"/>
</dbReference>
<reference evidence="2 3" key="1">
    <citation type="submission" date="2016-10" db="EMBL/GenBank/DDBJ databases">
        <authorList>
            <person name="de Groot N.N."/>
        </authorList>
    </citation>
    <scope>NUCLEOTIDE SEQUENCE [LARGE SCALE GENOMIC DNA]</scope>
    <source>
        <strain evidence="2 3">DSM 6793</strain>
    </source>
</reference>
<dbReference type="Pfam" id="PF12838">
    <property type="entry name" value="Fer4_7"/>
    <property type="match status" value="1"/>
</dbReference>
<accession>A0A1I1KR28</accession>
<gene>
    <name evidence="2" type="ORF">SAMN05421780_107170</name>
</gene>
<evidence type="ECO:0000313" key="2">
    <source>
        <dbReference type="EMBL" id="SFC63181.1"/>
    </source>
</evidence>
<dbReference type="OrthoDB" id="9779457at2"/>
<dbReference type="PANTHER" id="PTHR42783">
    <property type="entry name" value="GLUTAMATE SYNTHASE [NADPH] SMALL CHAIN"/>
    <property type="match status" value="1"/>
</dbReference>
<dbReference type="Gene3D" id="2.20.25.90">
    <property type="entry name" value="ADC-like domains"/>
    <property type="match status" value="1"/>
</dbReference>
<sequence length="1046" mass="113740">MAENTKTYWRGIEELTNEPEFVKNAAQEFPEFLPISENSGNDLENQGTHRRDFLKLMGFSLAAVSLAACEAPVRKAIPYLNKPEDIDPTVANWYASSFVDGGDYCSVLVKTREGRPIKIEGNKLSSVTQGGTSARVQASVLSLYDTTRFKGPLAKGKPTTWEDVDAKIAAELSEIAAAGGAIRLVSHSVISPSTKQVIAEFTAKYPSTKHVVYDAVSAYGITKANKTAFGVEAVPSYAFGKASVIVSVGADFLGTWISPVEYSAQFATNRRLAKDKKDMSALYVFESNMSLTGANADFRTPIRPSEEGLVVAALYNSVASAVGQPTFELTGIKNQKNLDAAAKALVAAKGQSLVVSGSNDANVQLLVNGINYLLGNYGTTIDLSTPSYQKQGNDESMAAFVEEVKAGSVSAVFFYGANPVYDYPQGGELKAALPKVRLKVSFADRPDETTFSTFDESDSSKNVSLVDFVCPDSHFLESWSDAEPKKGFYSLIQPTISPIFKTRQVQESLLAWAGVKKDAYSYLKDFWKKNVFTQQSEYLTFQEFWNYSLHDGVFEVGRSIRKGTVTPSTPVAVTFSADLGSAATAVNQTYKSNASGMDVVVYEKIGMGSGSQANNPWLQEFPDPVTRACWDNYIVISQSLASKHGIKVVEGKTVKGKVVAGGKTIEGAVMVQPGLEANTVAVALGYGRKVSGKAAAGVGFDVYPVVSLKNGSLQYAVLGGATFEPSTEVAYVAHVQTHHTVMARETVIQETTLGEYKKDPAASRYMQMITTAEGKVPATELSLWNKHERPNHAWGLVIDLNTCTGCGSCVIGCQAENNVPVVGKQEVLNRREMHWIRIDRYYSSDAPAGDFAGLEVAAENPQVVFQPVMCQHCNNAPCETVCPVAATMHSTEGLNQMAYNRCFGTRYCANNCPFKVRRFNWFSYPQNADKFPTNPANSDLGRMVLNPDVTVRSRGVMEKCSMCIQRIQEGKLNAKKEGRRPVDGEIQVACAQSCPSQAIIFGDMNDEKSKISLALAAEEKERAYQMLSEINVKPSVSYLAKVRNNA</sequence>
<evidence type="ECO:0000313" key="3">
    <source>
        <dbReference type="Proteomes" id="UP000199514"/>
    </source>
</evidence>
<organism evidence="2 3">
    <name type="scientific">Flexibacter flexilis DSM 6793</name>
    <dbReference type="NCBI Taxonomy" id="927664"/>
    <lineage>
        <taxon>Bacteria</taxon>
        <taxon>Pseudomonadati</taxon>
        <taxon>Bacteroidota</taxon>
        <taxon>Cytophagia</taxon>
        <taxon>Cytophagales</taxon>
        <taxon>Flexibacteraceae</taxon>
        <taxon>Flexibacter</taxon>
    </lineage>
</organism>
<dbReference type="RefSeq" id="WP_091513413.1">
    <property type="nucleotide sequence ID" value="NZ_FOLE01000007.1"/>
</dbReference>
<dbReference type="Gene3D" id="3.30.70.20">
    <property type="match status" value="2"/>
</dbReference>
<dbReference type="InterPro" id="IPR017896">
    <property type="entry name" value="4Fe4S_Fe-S-bd"/>
</dbReference>
<keyword evidence="3" id="KW-1185">Reference proteome</keyword>
<dbReference type="PROSITE" id="PS51379">
    <property type="entry name" value="4FE4S_FER_2"/>
    <property type="match status" value="2"/>
</dbReference>
<protein>
    <submittedName>
        <fullName evidence="2">Prokaryotic molybdopterin-containing oxidoreductase family, iron-sulfur binding subunit</fullName>
    </submittedName>
</protein>
<dbReference type="Gene3D" id="3.40.50.740">
    <property type="match status" value="2"/>
</dbReference>
<dbReference type="SUPFAM" id="SSF54862">
    <property type="entry name" value="4Fe-4S ferredoxins"/>
    <property type="match status" value="1"/>
</dbReference>
<dbReference type="PANTHER" id="PTHR42783:SF3">
    <property type="entry name" value="GLUTAMATE SYNTHASE [NADPH] SMALL CHAIN-RELATED"/>
    <property type="match status" value="1"/>
</dbReference>
<dbReference type="STRING" id="927664.SAMN05421780_107170"/>
<proteinExistence type="predicted"/>
<dbReference type="InterPro" id="IPR006311">
    <property type="entry name" value="TAT_signal"/>
</dbReference>
<dbReference type="SUPFAM" id="SSF53706">
    <property type="entry name" value="Formate dehydrogenase/DMSO reductase, domains 1-3"/>
    <property type="match status" value="1"/>
</dbReference>
<evidence type="ECO:0000259" key="1">
    <source>
        <dbReference type="PROSITE" id="PS51379"/>
    </source>
</evidence>
<dbReference type="AlphaFoldDB" id="A0A1I1KR28"/>
<dbReference type="CDD" id="cd10551">
    <property type="entry name" value="PsrB"/>
    <property type="match status" value="1"/>
</dbReference>
<dbReference type="PROSITE" id="PS51318">
    <property type="entry name" value="TAT"/>
    <property type="match status" value="1"/>
</dbReference>
<dbReference type="InterPro" id="IPR030948">
    <property type="entry name" value="TAT_var_transloc_signal_dom"/>
</dbReference>
<name>A0A1I1KR28_9BACT</name>
<dbReference type="NCBIfam" id="TIGR04519">
    <property type="entry name" value="MoCo_extend_TAT"/>
    <property type="match status" value="1"/>
</dbReference>
<dbReference type="Gene3D" id="3.30.2070.10">
    <property type="entry name" value="Formate dehydrogenase/DMSO reductase"/>
    <property type="match status" value="1"/>
</dbReference>
<dbReference type="Gene3D" id="3.40.228.10">
    <property type="entry name" value="Dimethylsulfoxide Reductase, domain 2"/>
    <property type="match status" value="2"/>
</dbReference>
<feature type="domain" description="4Fe-4S ferredoxin-type" evidence="1">
    <location>
        <begin position="861"/>
        <end position="892"/>
    </location>
</feature>